<organism evidence="1 2">
    <name type="scientific">Heterostelium pallidum (strain ATCC 26659 / Pp 5 / PN500)</name>
    <name type="common">Cellular slime mold</name>
    <name type="synonym">Polysphondylium pallidum</name>
    <dbReference type="NCBI Taxonomy" id="670386"/>
    <lineage>
        <taxon>Eukaryota</taxon>
        <taxon>Amoebozoa</taxon>
        <taxon>Evosea</taxon>
        <taxon>Eumycetozoa</taxon>
        <taxon>Dictyostelia</taxon>
        <taxon>Acytosteliales</taxon>
        <taxon>Acytosteliaceae</taxon>
        <taxon>Heterostelium</taxon>
    </lineage>
</organism>
<dbReference type="OMA" id="FHQGSKC"/>
<dbReference type="EMBL" id="ADBJ01000022">
    <property type="protein sequence ID" value="EFA81984.1"/>
    <property type="molecule type" value="Genomic_DNA"/>
</dbReference>
<proteinExistence type="predicted"/>
<dbReference type="GeneID" id="31360704"/>
<protein>
    <submittedName>
        <fullName evidence="1">Uncharacterized protein</fullName>
    </submittedName>
</protein>
<accession>D3B9S2</accession>
<name>D3B9S2_HETP5</name>
<gene>
    <name evidence="1" type="ORF">PPL_05218</name>
</gene>
<evidence type="ECO:0000313" key="2">
    <source>
        <dbReference type="Proteomes" id="UP000001396"/>
    </source>
</evidence>
<evidence type="ECO:0000313" key="1">
    <source>
        <dbReference type="EMBL" id="EFA81984.1"/>
    </source>
</evidence>
<keyword evidence="2" id="KW-1185">Reference proteome</keyword>
<sequence>MIDDDSDDDNDETCTTTTTTTTTITKVKEKVKDDKTITTKPKVKKDDNKSTVYYGELKCMSQKKQCDNKAYFEVKLRDAANLYLCGVHSKAYKSLASSLPKRTKESMEKHQEELMTLENEKVETARLANHAKSVAGNVVLSQLKMMKAPEQLDGYRKVFPNNKHGGRKDGLGMPSLSPMRLGPIVHNQPNAPVSLNLENFHQGSKCFKVELESDGSVGKKYRASRDKMYNDPEPHRHKYQRGDRPEFFVWYTKSGEEKRLGPLECRQFYCNFYERLASVTDDFKQLKTLRESGTNLQIIGYDARRVDPTEQAIMAAYKDTRFPFGHELVIFAMLLISDPLKYPWRIMKTVEF</sequence>
<dbReference type="AlphaFoldDB" id="D3B9S2"/>
<reference evidence="1 2" key="1">
    <citation type="journal article" date="2011" name="Genome Res.">
        <title>Phylogeny-wide analysis of social amoeba genomes highlights ancient origins for complex intercellular communication.</title>
        <authorList>
            <person name="Heidel A.J."/>
            <person name="Lawal H.M."/>
            <person name="Felder M."/>
            <person name="Schilde C."/>
            <person name="Helps N.R."/>
            <person name="Tunggal B."/>
            <person name="Rivero F."/>
            <person name="John U."/>
            <person name="Schleicher M."/>
            <person name="Eichinger L."/>
            <person name="Platzer M."/>
            <person name="Noegel A.A."/>
            <person name="Schaap P."/>
            <person name="Gloeckner G."/>
        </authorList>
    </citation>
    <scope>NUCLEOTIDE SEQUENCE [LARGE SCALE GENOMIC DNA]</scope>
    <source>
        <strain evidence="2">ATCC 26659 / Pp 5 / PN500</strain>
    </source>
</reference>
<dbReference type="RefSeq" id="XP_020434101.1">
    <property type="nucleotide sequence ID" value="XM_020576112.1"/>
</dbReference>
<comment type="caution">
    <text evidence="1">The sequence shown here is derived from an EMBL/GenBank/DDBJ whole genome shotgun (WGS) entry which is preliminary data.</text>
</comment>
<dbReference type="InParanoid" id="D3B9S2"/>
<dbReference type="Proteomes" id="UP000001396">
    <property type="component" value="Unassembled WGS sequence"/>
</dbReference>